<dbReference type="Proteomes" id="UP000008555">
    <property type="component" value="Chromosome"/>
</dbReference>
<name>A9KC79_COXBN</name>
<dbReference type="EMBL" id="CP000733">
    <property type="protein sequence ID" value="ABS77498.1"/>
    <property type="molecule type" value="Genomic_DNA"/>
</dbReference>
<accession>A9KC79</accession>
<dbReference type="RefSeq" id="WP_010957720.1">
    <property type="nucleotide sequence ID" value="NC_009727.1"/>
</dbReference>
<sequence length="136" mass="15562">MRQVGKTSLLDYLGTHQLVLFDDLGVRQLANSNPELFFGQFRGPLILDEATLAPEIFPEIKKRVDEQRRLSRAQNTPITLDLWITASNQTLLHRSVRESLAGRAHYFTLNTLSLHEIGQQLKDLSYQSSFISFFEA</sequence>
<dbReference type="PANTHER" id="PTHR43566:SF2">
    <property type="entry name" value="DUF4143 DOMAIN-CONTAINING PROTEIN"/>
    <property type="match status" value="1"/>
</dbReference>
<organism evidence="2 3">
    <name type="scientific">Coxiella burnetii (strain Dugway 5J108-111)</name>
    <dbReference type="NCBI Taxonomy" id="434922"/>
    <lineage>
        <taxon>Bacteria</taxon>
        <taxon>Pseudomonadati</taxon>
        <taxon>Pseudomonadota</taxon>
        <taxon>Gammaproteobacteria</taxon>
        <taxon>Legionellales</taxon>
        <taxon>Coxiellaceae</taxon>
        <taxon>Coxiella</taxon>
    </lineage>
</organism>
<gene>
    <name evidence="2" type="ordered locus">CBUD_0673</name>
</gene>
<proteinExistence type="predicted"/>
<reference evidence="2 3" key="1">
    <citation type="journal article" date="2009" name="Infect. Immun.">
        <title>Comparative genomics reveal extensive transposon-mediated genomic plasticity and diversity among potential effector proteins within the genus Coxiella.</title>
        <authorList>
            <person name="Beare P.A."/>
            <person name="Unsworth N."/>
            <person name="Andoh M."/>
            <person name="Voth D.E."/>
            <person name="Omsland A."/>
            <person name="Gilk S.D."/>
            <person name="Williams K.P."/>
            <person name="Sobral B.W."/>
            <person name="Kupko J.J.III."/>
            <person name="Porcella S.F."/>
            <person name="Samuel J.E."/>
            <person name="Heinzen R.A."/>
        </authorList>
    </citation>
    <scope>NUCLEOTIDE SEQUENCE [LARGE SCALE GENOMIC DNA]</scope>
    <source>
        <strain evidence="2 3">Dugway 5J108-111</strain>
    </source>
</reference>
<dbReference type="HOGENOM" id="CLU_155104_0_0_6"/>
<evidence type="ECO:0000313" key="3">
    <source>
        <dbReference type="Proteomes" id="UP000008555"/>
    </source>
</evidence>
<dbReference type="KEGG" id="cbd:CBUD_0673"/>
<protein>
    <recommendedName>
        <fullName evidence="1">AAA domain-containing protein</fullName>
    </recommendedName>
</protein>
<feature type="domain" description="AAA" evidence="1">
    <location>
        <begin position="1"/>
        <end position="117"/>
    </location>
</feature>
<dbReference type="Pfam" id="PF13173">
    <property type="entry name" value="AAA_14"/>
    <property type="match status" value="1"/>
</dbReference>
<evidence type="ECO:0000313" key="2">
    <source>
        <dbReference type="EMBL" id="ABS77498.1"/>
    </source>
</evidence>
<evidence type="ECO:0000259" key="1">
    <source>
        <dbReference type="Pfam" id="PF13173"/>
    </source>
</evidence>
<dbReference type="AlphaFoldDB" id="A9KC79"/>
<dbReference type="PANTHER" id="PTHR43566">
    <property type="entry name" value="CONSERVED PROTEIN"/>
    <property type="match status" value="1"/>
</dbReference>
<dbReference type="InterPro" id="IPR041682">
    <property type="entry name" value="AAA_14"/>
</dbReference>